<proteinExistence type="predicted"/>
<feature type="region of interest" description="Disordered" evidence="1">
    <location>
        <begin position="59"/>
        <end position="79"/>
    </location>
</feature>
<evidence type="ECO:0000256" key="1">
    <source>
        <dbReference type="SAM" id="MobiDB-lite"/>
    </source>
</evidence>
<protein>
    <submittedName>
        <fullName evidence="2">Uncharacterized protein</fullName>
    </submittedName>
</protein>
<evidence type="ECO:0000313" key="2">
    <source>
        <dbReference type="EMBL" id="MCS3711572.1"/>
    </source>
</evidence>
<dbReference type="RefSeq" id="WP_259124409.1">
    <property type="nucleotide sequence ID" value="NZ_JANUAE010000015.1"/>
</dbReference>
<evidence type="ECO:0000313" key="3">
    <source>
        <dbReference type="Proteomes" id="UP001155057"/>
    </source>
</evidence>
<accession>A0A9X2Q4T6</accession>
<dbReference type="Proteomes" id="UP001155057">
    <property type="component" value="Unassembled WGS sequence"/>
</dbReference>
<comment type="caution">
    <text evidence="2">The sequence shown here is derived from an EMBL/GenBank/DDBJ whole genome shotgun (WGS) entry which is preliminary data.</text>
</comment>
<sequence>MKVLLTAEIDAETEGEAQDKLDELRDYLADFTTEVYRDITIYRAQRREVIFATENDDNFAEDPELLPGGGNHGHVSPFE</sequence>
<gene>
    <name evidence="2" type="ORF">GGP61_003205</name>
</gene>
<organism evidence="2 3">
    <name type="scientific">Salinibacter ruber</name>
    <dbReference type="NCBI Taxonomy" id="146919"/>
    <lineage>
        <taxon>Bacteria</taxon>
        <taxon>Pseudomonadati</taxon>
        <taxon>Rhodothermota</taxon>
        <taxon>Rhodothermia</taxon>
        <taxon>Rhodothermales</taxon>
        <taxon>Salinibacteraceae</taxon>
        <taxon>Salinibacter</taxon>
    </lineage>
</organism>
<dbReference type="EMBL" id="JANUAE010000015">
    <property type="protein sequence ID" value="MCS3711572.1"/>
    <property type="molecule type" value="Genomic_DNA"/>
</dbReference>
<name>A0A9X2Q4T6_9BACT</name>
<reference evidence="2" key="1">
    <citation type="submission" date="2022-08" db="EMBL/GenBank/DDBJ databases">
        <title>Genomic Encyclopedia of Type Strains, Phase V (KMG-V): Genome sequencing to study the core and pangenomes of soil and plant-associated prokaryotes.</title>
        <authorList>
            <person name="Whitman W."/>
        </authorList>
    </citation>
    <scope>NUCLEOTIDE SEQUENCE</scope>
    <source>
        <strain evidence="2">SP3049</strain>
    </source>
</reference>
<dbReference type="AlphaFoldDB" id="A0A9X2Q4T6"/>